<dbReference type="CDD" id="cd07153">
    <property type="entry name" value="Fur_like"/>
    <property type="match status" value="1"/>
</dbReference>
<feature type="binding site" evidence="1">
    <location>
        <position position="102"/>
    </location>
    <ligand>
        <name>Zn(2+)</name>
        <dbReference type="ChEBI" id="CHEBI:29105"/>
    </ligand>
</feature>
<organism evidence="2 3">
    <name type="scientific">Actinomadura rudentiformis</name>
    <dbReference type="NCBI Taxonomy" id="359158"/>
    <lineage>
        <taxon>Bacteria</taxon>
        <taxon>Bacillati</taxon>
        <taxon>Actinomycetota</taxon>
        <taxon>Actinomycetes</taxon>
        <taxon>Streptosporangiales</taxon>
        <taxon>Thermomonosporaceae</taxon>
        <taxon>Actinomadura</taxon>
    </lineage>
</organism>
<feature type="binding site" evidence="1">
    <location>
        <position position="137"/>
    </location>
    <ligand>
        <name>Zn(2+)</name>
        <dbReference type="ChEBI" id="CHEBI:29105"/>
    </ligand>
</feature>
<dbReference type="Proteomes" id="UP000468735">
    <property type="component" value="Unassembled WGS sequence"/>
</dbReference>
<feature type="binding site" evidence="1">
    <location>
        <position position="99"/>
    </location>
    <ligand>
        <name>Zn(2+)</name>
        <dbReference type="ChEBI" id="CHEBI:29105"/>
    </ligand>
</feature>
<dbReference type="PANTHER" id="PTHR33202">
    <property type="entry name" value="ZINC UPTAKE REGULATION PROTEIN"/>
    <property type="match status" value="1"/>
</dbReference>
<dbReference type="EMBL" id="WBMT01000005">
    <property type="protein sequence ID" value="KAB2349703.1"/>
    <property type="molecule type" value="Genomic_DNA"/>
</dbReference>
<comment type="caution">
    <text evidence="2">The sequence shown here is derived from an EMBL/GenBank/DDBJ whole genome shotgun (WGS) entry which is preliminary data.</text>
</comment>
<protein>
    <submittedName>
        <fullName evidence="2">Transcriptional repressor</fullName>
    </submittedName>
</protein>
<dbReference type="GO" id="GO:0045892">
    <property type="term" value="P:negative regulation of DNA-templated transcription"/>
    <property type="evidence" value="ECO:0007669"/>
    <property type="project" value="TreeGrafter"/>
</dbReference>
<gene>
    <name evidence="2" type="ORF">F8566_13195</name>
</gene>
<comment type="cofactor">
    <cofactor evidence="1">
        <name>Zn(2+)</name>
        <dbReference type="ChEBI" id="CHEBI:29105"/>
    </cofactor>
    <text evidence="1">Binds 1 zinc ion per subunit.</text>
</comment>
<proteinExistence type="predicted"/>
<dbReference type="GO" id="GO:1900376">
    <property type="term" value="P:regulation of secondary metabolite biosynthetic process"/>
    <property type="evidence" value="ECO:0007669"/>
    <property type="project" value="TreeGrafter"/>
</dbReference>
<accession>A0A6H9YPQ3</accession>
<keyword evidence="1" id="KW-0479">Metal-binding</keyword>
<reference evidence="2 3" key="1">
    <citation type="submission" date="2019-09" db="EMBL/GenBank/DDBJ databases">
        <title>Actinomadura physcomitrii sp. nov., a novel actinomycete isolated from moss [Physcomitrium sphaericum (Ludw) Fuernr].</title>
        <authorList>
            <person name="Zhuang X."/>
            <person name="Liu C."/>
        </authorList>
    </citation>
    <scope>NUCLEOTIDE SEQUENCE [LARGE SCALE GENOMIC DNA]</scope>
    <source>
        <strain evidence="2 3">HMC1</strain>
    </source>
</reference>
<dbReference type="InterPro" id="IPR036390">
    <property type="entry name" value="WH_DNA-bd_sf"/>
</dbReference>
<dbReference type="Pfam" id="PF01475">
    <property type="entry name" value="FUR"/>
    <property type="match status" value="1"/>
</dbReference>
<dbReference type="GO" id="GO:0000976">
    <property type="term" value="F:transcription cis-regulatory region binding"/>
    <property type="evidence" value="ECO:0007669"/>
    <property type="project" value="TreeGrafter"/>
</dbReference>
<keyword evidence="3" id="KW-1185">Reference proteome</keyword>
<dbReference type="SUPFAM" id="SSF46785">
    <property type="entry name" value="Winged helix' DNA-binding domain"/>
    <property type="match status" value="1"/>
</dbReference>
<feature type="binding site" evidence="1">
    <location>
        <position position="134"/>
    </location>
    <ligand>
        <name>Zn(2+)</name>
        <dbReference type="ChEBI" id="CHEBI:29105"/>
    </ligand>
</feature>
<dbReference type="Gene3D" id="1.10.10.10">
    <property type="entry name" value="Winged helix-like DNA-binding domain superfamily/Winged helix DNA-binding domain"/>
    <property type="match status" value="1"/>
</dbReference>
<dbReference type="PANTHER" id="PTHR33202:SF7">
    <property type="entry name" value="FERRIC UPTAKE REGULATION PROTEIN"/>
    <property type="match status" value="1"/>
</dbReference>
<dbReference type="GO" id="GO:0003700">
    <property type="term" value="F:DNA-binding transcription factor activity"/>
    <property type="evidence" value="ECO:0007669"/>
    <property type="project" value="InterPro"/>
</dbReference>
<sequence>MGVDERSTASEDTRDLRAWGIPATARRLLVLEALARQTVPRSANEIHVELRAHGVKIGLTTVYRALATLSQTDLVHAFERGGETVYLKCGEHRHIHLICRTCGQVLEAELPALRGPAGGGRVTDFLAEEVYGTCGGCRSRTFRTPPPRSSPTSAKGPR</sequence>
<dbReference type="GO" id="GO:0008270">
    <property type="term" value="F:zinc ion binding"/>
    <property type="evidence" value="ECO:0007669"/>
    <property type="project" value="TreeGrafter"/>
</dbReference>
<dbReference type="InterPro" id="IPR002481">
    <property type="entry name" value="FUR"/>
</dbReference>
<keyword evidence="1" id="KW-0862">Zinc</keyword>
<evidence type="ECO:0000313" key="3">
    <source>
        <dbReference type="Proteomes" id="UP000468735"/>
    </source>
</evidence>
<evidence type="ECO:0000313" key="2">
    <source>
        <dbReference type="EMBL" id="KAB2349703.1"/>
    </source>
</evidence>
<evidence type="ECO:0000256" key="1">
    <source>
        <dbReference type="PIRSR" id="PIRSR602481-1"/>
    </source>
</evidence>
<dbReference type="InterPro" id="IPR036388">
    <property type="entry name" value="WH-like_DNA-bd_sf"/>
</dbReference>
<dbReference type="OrthoDB" id="8659436at2"/>
<name>A0A6H9YPQ3_9ACTN</name>
<dbReference type="AlphaFoldDB" id="A0A6H9YPQ3"/>
<dbReference type="RefSeq" id="WP_151560472.1">
    <property type="nucleotide sequence ID" value="NZ_WBMT01000005.1"/>
</dbReference>